<evidence type="ECO:0000313" key="1">
    <source>
        <dbReference type="EMBL" id="KAJ6760259.1"/>
    </source>
</evidence>
<dbReference type="OrthoDB" id="101791at2759"/>
<dbReference type="AlphaFoldDB" id="A0A9Q1A729"/>
<comment type="caution">
    <text evidence="1">The sequence shown here is derived from an EMBL/GenBank/DDBJ whole genome shotgun (WGS) entry which is preliminary data.</text>
</comment>
<reference evidence="1" key="2">
    <citation type="journal article" date="2023" name="Int. J. Mol. Sci.">
        <title>De Novo Assembly and Annotation of 11 Diverse Shrub Willow (Salix) Genomes Reveals Novel Gene Organization in Sex-Linked Regions.</title>
        <authorList>
            <person name="Hyden B."/>
            <person name="Feng K."/>
            <person name="Yates T.B."/>
            <person name="Jawdy S."/>
            <person name="Cereghino C."/>
            <person name="Smart L.B."/>
            <person name="Muchero W."/>
        </authorList>
    </citation>
    <scope>NUCLEOTIDE SEQUENCE</scope>
    <source>
        <tissue evidence="1">Shoot tip</tissue>
    </source>
</reference>
<proteinExistence type="predicted"/>
<organism evidence="1 2">
    <name type="scientific">Salix purpurea</name>
    <name type="common">Purple osier willow</name>
    <dbReference type="NCBI Taxonomy" id="77065"/>
    <lineage>
        <taxon>Eukaryota</taxon>
        <taxon>Viridiplantae</taxon>
        <taxon>Streptophyta</taxon>
        <taxon>Embryophyta</taxon>
        <taxon>Tracheophyta</taxon>
        <taxon>Spermatophyta</taxon>
        <taxon>Magnoliopsida</taxon>
        <taxon>eudicotyledons</taxon>
        <taxon>Gunneridae</taxon>
        <taxon>Pentapetalae</taxon>
        <taxon>rosids</taxon>
        <taxon>fabids</taxon>
        <taxon>Malpighiales</taxon>
        <taxon>Salicaceae</taxon>
        <taxon>Saliceae</taxon>
        <taxon>Salix</taxon>
    </lineage>
</organism>
<keyword evidence="2" id="KW-1185">Reference proteome</keyword>
<gene>
    <name evidence="1" type="ORF">OIU79_025175</name>
</gene>
<evidence type="ECO:0000313" key="2">
    <source>
        <dbReference type="Proteomes" id="UP001151532"/>
    </source>
</evidence>
<dbReference type="PANTHER" id="PTHR47602:SF2">
    <property type="entry name" value="F-BOX PROTEIN SKIP22"/>
    <property type="match status" value="1"/>
</dbReference>
<dbReference type="EMBL" id="JAPFFK010000006">
    <property type="protein sequence ID" value="KAJ6760259.1"/>
    <property type="molecule type" value="Genomic_DNA"/>
</dbReference>
<name>A0A9Q1A729_SALPP</name>
<dbReference type="PANTHER" id="PTHR47602">
    <property type="entry name" value="F-BOX PROTEIN SKIP22"/>
    <property type="match status" value="1"/>
</dbReference>
<sequence>MSLCYTILELLGDKRYVWTDCFGVPKLRAFFTVYGCLAKDAFAPTIDFVWADGKNDGMNGNDGSSMLYVENENFVFWSGSSTMLDAPPTELKLKILESLAAIDIAKMKRERGELSIGKSSLLHIGRTRRSGRGNVNAWQDYQEAPPVFFTIRCDPHPFRFPSFIGGDYDHRPVLGIPPPNDRPGLSNFARSCNAGASGRDIGSGTRSIILSTTIPHLVKEMLSISKWNS</sequence>
<reference evidence="1" key="1">
    <citation type="submission" date="2022-11" db="EMBL/GenBank/DDBJ databases">
        <authorList>
            <person name="Hyden B.L."/>
            <person name="Feng K."/>
            <person name="Yates T."/>
            <person name="Jawdy S."/>
            <person name="Smart L.B."/>
            <person name="Muchero W."/>
        </authorList>
    </citation>
    <scope>NUCLEOTIDE SEQUENCE</scope>
    <source>
        <tissue evidence="1">Shoot tip</tissue>
    </source>
</reference>
<dbReference type="Proteomes" id="UP001151532">
    <property type="component" value="Chromosome 15Z"/>
</dbReference>
<accession>A0A9Q1A729</accession>
<protein>
    <submittedName>
        <fullName evidence="1">F-BOX PROTEIN SKIP22</fullName>
    </submittedName>
</protein>